<evidence type="ECO:0000313" key="2">
    <source>
        <dbReference type="Proteomes" id="UP000187417"/>
    </source>
</evidence>
<dbReference type="Proteomes" id="UP000187417">
    <property type="component" value="Unassembled WGS sequence"/>
</dbReference>
<proteinExistence type="predicted"/>
<evidence type="ECO:0008006" key="3">
    <source>
        <dbReference type="Google" id="ProtNLM"/>
    </source>
</evidence>
<protein>
    <recommendedName>
        <fullName evidence="3">DUF3822 domain-containing protein</fullName>
    </recommendedName>
</protein>
<sequence>MKQVTGATNNKPEIKNVSIRLRLDGHSFSEEKLDIPAKEKKTVEIEVLTGKTMLVPREVFDAKAAPALMRINGMEPTEKECILTSDPQQPVIALMAADKASVEKVRARLKEKIRWTSPLLRTGEFTASCLWIFRYEELAYLKVWERQTLRLAETFIAPTGEDLLFYVRELTQELQIENCEIRLEGNPTKQDGRLLREYFKHVAICE</sequence>
<gene>
    <name evidence="1" type="ORF">BHV66_08055</name>
</gene>
<dbReference type="Gene3D" id="3.30.420.260">
    <property type="match status" value="1"/>
</dbReference>
<dbReference type="RefSeq" id="WP_004327961.1">
    <property type="nucleotide sequence ID" value="NZ_BAAFKT010000006.1"/>
</dbReference>
<reference evidence="1 2" key="1">
    <citation type="journal article" date="2016" name="Nat. Biotechnol.">
        <title>Measurement of bacterial replication rates in microbial communities.</title>
        <authorList>
            <person name="Brown C.T."/>
            <person name="Olm M.R."/>
            <person name="Thomas B.C."/>
            <person name="Banfield J.F."/>
        </authorList>
    </citation>
    <scope>NUCLEOTIDE SEQUENCE [LARGE SCALE GENOMIC DNA]</scope>
    <source>
        <strain evidence="1">CAG:67_53_122</strain>
    </source>
</reference>
<dbReference type="AlphaFoldDB" id="A0A1Q6F413"/>
<evidence type="ECO:0000313" key="1">
    <source>
        <dbReference type="EMBL" id="OKY93601.1"/>
    </source>
</evidence>
<dbReference type="GeneID" id="73802463"/>
<dbReference type="EMBL" id="MNQH01000033">
    <property type="protein sequence ID" value="OKY93601.1"/>
    <property type="molecule type" value="Genomic_DNA"/>
</dbReference>
<comment type="caution">
    <text evidence="1">The sequence shown here is derived from an EMBL/GenBank/DDBJ whole genome shotgun (WGS) entry which is preliminary data.</text>
</comment>
<name>A0A1Q6F413_9BACT</name>
<accession>A0A1Q6F413</accession>
<dbReference type="STRING" id="28117.BHV66_08055"/>
<organism evidence="1 2">
    <name type="scientific">Alistipes putredinis</name>
    <dbReference type="NCBI Taxonomy" id="28117"/>
    <lineage>
        <taxon>Bacteria</taxon>
        <taxon>Pseudomonadati</taxon>
        <taxon>Bacteroidota</taxon>
        <taxon>Bacteroidia</taxon>
        <taxon>Bacteroidales</taxon>
        <taxon>Rikenellaceae</taxon>
        <taxon>Alistipes</taxon>
    </lineage>
</organism>